<proteinExistence type="predicted"/>
<sequence length="502" mass="55950">MDARLDALLAALTRVDAPFDVRHLPEPGALPSPWETWTLIGLARHRGRQFWVADLVRTRLRGAPTDLAAAGALGHPEAVPQLGPVPGMPEWEYYFHGRGCRVTHKVDGESIDVDFYGETAEYFDTYFYKNYLESLRRPEPPEERLLALHPSPRTISLAIASLLAAGGLTPFEGRDSHPYRLADGVIDALDAIDAFCAAWEDPSRRPRLAALIGDWPAAEETAPRAERCRELWRQRVRRDLKVPFVGADALQALADLNSPDLDRHLEDALREPPSGIVSAALAVIGKADDPKWCDRVYALFSRVDPSGPLPQPHIWMTSLKYLLRHGYRKAEMTTALAKAGRTEVGEAVLVALEHAPELALPLIRRGLISEVPIDRTEVAAILTLVGKPWSLQELLGALKASDDQERTADARAALLETGDPEAERAVLEWEEMNPHENETGSYLEIGGRCLGPFYSMGEHVLRNRGEYVRYEMGKLHDRVMKLRNVVPPEPPAPSPWWKFWAG</sequence>
<dbReference type="KEGG" id="uli:ETAA1_38960"/>
<evidence type="ECO:0000313" key="2">
    <source>
        <dbReference type="EMBL" id="QDU21923.1"/>
    </source>
</evidence>
<dbReference type="OrthoDB" id="247203at2"/>
<organism evidence="2 3">
    <name type="scientific">Urbifossiella limnaea</name>
    <dbReference type="NCBI Taxonomy" id="2528023"/>
    <lineage>
        <taxon>Bacteria</taxon>
        <taxon>Pseudomonadati</taxon>
        <taxon>Planctomycetota</taxon>
        <taxon>Planctomycetia</taxon>
        <taxon>Gemmatales</taxon>
        <taxon>Gemmataceae</taxon>
        <taxon>Urbifossiella</taxon>
    </lineage>
</organism>
<evidence type="ECO:0000313" key="3">
    <source>
        <dbReference type="Proteomes" id="UP000319576"/>
    </source>
</evidence>
<dbReference type="RefSeq" id="WP_145241235.1">
    <property type="nucleotide sequence ID" value="NZ_CP036273.1"/>
</dbReference>
<evidence type="ECO:0000259" key="1">
    <source>
        <dbReference type="Pfam" id="PF21837"/>
    </source>
</evidence>
<accession>A0A517XWP2</accession>
<name>A0A517XWP2_9BACT</name>
<dbReference type="Pfam" id="PF21837">
    <property type="entry name" value="DUF6896"/>
    <property type="match status" value="1"/>
</dbReference>
<protein>
    <recommendedName>
        <fullName evidence="1">DUF6896 domain-containing protein</fullName>
    </recommendedName>
</protein>
<dbReference type="Proteomes" id="UP000319576">
    <property type="component" value="Chromosome"/>
</dbReference>
<dbReference type="InterPro" id="IPR054191">
    <property type="entry name" value="DUF6896"/>
</dbReference>
<reference evidence="2 3" key="1">
    <citation type="submission" date="2019-02" db="EMBL/GenBank/DDBJ databases">
        <title>Deep-cultivation of Planctomycetes and their phenomic and genomic characterization uncovers novel biology.</title>
        <authorList>
            <person name="Wiegand S."/>
            <person name="Jogler M."/>
            <person name="Boedeker C."/>
            <person name="Pinto D."/>
            <person name="Vollmers J."/>
            <person name="Rivas-Marin E."/>
            <person name="Kohn T."/>
            <person name="Peeters S.H."/>
            <person name="Heuer A."/>
            <person name="Rast P."/>
            <person name="Oberbeckmann S."/>
            <person name="Bunk B."/>
            <person name="Jeske O."/>
            <person name="Meyerdierks A."/>
            <person name="Storesund J.E."/>
            <person name="Kallscheuer N."/>
            <person name="Luecker S."/>
            <person name="Lage O.M."/>
            <person name="Pohl T."/>
            <person name="Merkel B.J."/>
            <person name="Hornburger P."/>
            <person name="Mueller R.-W."/>
            <person name="Bruemmer F."/>
            <person name="Labrenz M."/>
            <person name="Spormann A.M."/>
            <person name="Op den Camp H."/>
            <person name="Overmann J."/>
            <person name="Amann R."/>
            <person name="Jetten M.S.M."/>
            <person name="Mascher T."/>
            <person name="Medema M.H."/>
            <person name="Devos D.P."/>
            <person name="Kaster A.-K."/>
            <person name="Ovreas L."/>
            <person name="Rohde M."/>
            <person name="Galperin M.Y."/>
            <person name="Jogler C."/>
        </authorList>
    </citation>
    <scope>NUCLEOTIDE SEQUENCE [LARGE SCALE GENOMIC DNA]</scope>
    <source>
        <strain evidence="2 3">ETA_A1</strain>
    </source>
</reference>
<feature type="domain" description="DUF6896" evidence="1">
    <location>
        <begin position="79"/>
        <end position="179"/>
    </location>
</feature>
<dbReference type="AlphaFoldDB" id="A0A517XWP2"/>
<gene>
    <name evidence="2" type="ORF">ETAA1_38960</name>
</gene>
<keyword evidence="3" id="KW-1185">Reference proteome</keyword>
<dbReference type="EMBL" id="CP036273">
    <property type="protein sequence ID" value="QDU21923.1"/>
    <property type="molecule type" value="Genomic_DNA"/>
</dbReference>